<feature type="transmembrane region" description="Helical" evidence="1">
    <location>
        <begin position="26"/>
        <end position="48"/>
    </location>
</feature>
<evidence type="ECO:0000256" key="1">
    <source>
        <dbReference type="SAM" id="Phobius"/>
    </source>
</evidence>
<proteinExistence type="predicted"/>
<evidence type="ECO:0000313" key="3">
    <source>
        <dbReference type="Proteomes" id="UP000184108"/>
    </source>
</evidence>
<dbReference type="Proteomes" id="UP000184108">
    <property type="component" value="Unassembled WGS sequence"/>
</dbReference>
<dbReference type="AlphaFoldDB" id="A0A1M5G6V6"/>
<organism evidence="2 3">
    <name type="scientific">Chryseobacterium vrystaatense</name>
    <dbReference type="NCBI Taxonomy" id="307480"/>
    <lineage>
        <taxon>Bacteria</taxon>
        <taxon>Pseudomonadati</taxon>
        <taxon>Bacteroidota</taxon>
        <taxon>Flavobacteriia</taxon>
        <taxon>Flavobacteriales</taxon>
        <taxon>Weeksellaceae</taxon>
        <taxon>Chryseobacterium group</taxon>
        <taxon>Chryseobacterium</taxon>
    </lineage>
</organism>
<reference evidence="3" key="1">
    <citation type="submission" date="2016-11" db="EMBL/GenBank/DDBJ databases">
        <authorList>
            <person name="Varghese N."/>
            <person name="Submissions S."/>
        </authorList>
    </citation>
    <scope>NUCLEOTIDE SEQUENCE [LARGE SCALE GENOMIC DNA]</scope>
    <source>
        <strain evidence="3">YR203</strain>
    </source>
</reference>
<gene>
    <name evidence="2" type="ORF">SAMN02787073_3252</name>
</gene>
<dbReference type="EMBL" id="FQVE01000004">
    <property type="protein sequence ID" value="SHF99404.1"/>
    <property type="molecule type" value="Genomic_DNA"/>
</dbReference>
<keyword evidence="1" id="KW-0472">Membrane</keyword>
<sequence>MFTKIRKEPLTAEEKKKLKFILKVRLIIGSFFIAPLTVLMFISMGAVIVQDITNRTADGWTYFCLAFLLIIVLLIIRFVIPFYRKSLKNLKRKDKLVVDTIVLSVKQKLTGKGYKYVIETEYRYLDSWSITTVMQPSLPFHEMHANMSITIHCFEDHKTDILYIEKTHR</sequence>
<feature type="transmembrane region" description="Helical" evidence="1">
    <location>
        <begin position="60"/>
        <end position="83"/>
    </location>
</feature>
<name>A0A1M5G6V6_9FLAO</name>
<keyword evidence="1" id="KW-0812">Transmembrane</keyword>
<accession>A0A1M5G6V6</accession>
<dbReference type="RefSeq" id="WP_073174526.1">
    <property type="nucleotide sequence ID" value="NZ_FQVE01000004.1"/>
</dbReference>
<protein>
    <submittedName>
        <fullName evidence="2">Uncharacterized protein</fullName>
    </submittedName>
</protein>
<keyword evidence="1" id="KW-1133">Transmembrane helix</keyword>
<evidence type="ECO:0000313" key="2">
    <source>
        <dbReference type="EMBL" id="SHF99404.1"/>
    </source>
</evidence>